<dbReference type="Gene3D" id="1.10.10.10">
    <property type="entry name" value="Winged helix-like DNA-binding domain superfamily/Winged helix DNA-binding domain"/>
    <property type="match status" value="1"/>
</dbReference>
<dbReference type="InterPro" id="IPR036390">
    <property type="entry name" value="WH_DNA-bd_sf"/>
</dbReference>
<reference evidence="1 2" key="1">
    <citation type="submission" date="2023-02" db="EMBL/GenBank/DDBJ databases">
        <title>Genome sequence of Sphingomonas naphthae.</title>
        <authorList>
            <person name="Kim S."/>
            <person name="Heo J."/>
            <person name="Kwon S.-W."/>
        </authorList>
    </citation>
    <scope>NUCLEOTIDE SEQUENCE [LARGE SCALE GENOMIC DNA]</scope>
    <source>
        <strain evidence="1 2">KACC 18716</strain>
    </source>
</reference>
<name>A0ABY7TFL2_9SPHN</name>
<sequence length="121" mass="13411">MSHAEANFEMPVLAARARHMLVMRRRRGEALGAQYFADPCWDMMLDLFAAQIEGKSISTTSLCVAANVPTTTALRWIQALLVGGHITQRTDDRDARVKWVALSPATFDKIARIVRESAAPV</sequence>
<accession>A0ABY7TFL2</accession>
<proteinExistence type="predicted"/>
<dbReference type="InterPro" id="IPR036388">
    <property type="entry name" value="WH-like_DNA-bd_sf"/>
</dbReference>
<dbReference type="SUPFAM" id="SSF46785">
    <property type="entry name" value="Winged helix' DNA-binding domain"/>
    <property type="match status" value="1"/>
</dbReference>
<protein>
    <submittedName>
        <fullName evidence="1">MarR family transcriptional regulator</fullName>
    </submittedName>
</protein>
<gene>
    <name evidence="1" type="ORF">PQ455_10265</name>
</gene>
<keyword evidence="2" id="KW-1185">Reference proteome</keyword>
<dbReference type="EMBL" id="CP117411">
    <property type="protein sequence ID" value="WCT72032.1"/>
    <property type="molecule type" value="Genomic_DNA"/>
</dbReference>
<evidence type="ECO:0000313" key="2">
    <source>
        <dbReference type="Proteomes" id="UP001220395"/>
    </source>
</evidence>
<evidence type="ECO:0000313" key="1">
    <source>
        <dbReference type="EMBL" id="WCT72032.1"/>
    </source>
</evidence>
<organism evidence="1 2">
    <name type="scientific">Sphingomonas naphthae</name>
    <dbReference type="NCBI Taxonomy" id="1813468"/>
    <lineage>
        <taxon>Bacteria</taxon>
        <taxon>Pseudomonadati</taxon>
        <taxon>Pseudomonadota</taxon>
        <taxon>Alphaproteobacteria</taxon>
        <taxon>Sphingomonadales</taxon>
        <taxon>Sphingomonadaceae</taxon>
        <taxon>Sphingomonas</taxon>
    </lineage>
</organism>
<dbReference type="Proteomes" id="UP001220395">
    <property type="component" value="Chromosome"/>
</dbReference>
<dbReference type="RefSeq" id="WP_273685980.1">
    <property type="nucleotide sequence ID" value="NZ_CP117411.1"/>
</dbReference>